<gene>
    <name evidence="1" type="ORF">DERYTH_LOCUS6910</name>
</gene>
<proteinExistence type="predicted"/>
<evidence type="ECO:0000313" key="2">
    <source>
        <dbReference type="Proteomes" id="UP000789405"/>
    </source>
</evidence>
<evidence type="ECO:0000313" key="1">
    <source>
        <dbReference type="EMBL" id="CAG8585628.1"/>
    </source>
</evidence>
<keyword evidence="2" id="KW-1185">Reference proteome</keyword>
<accession>A0A9N9G765</accession>
<sequence length="58" mass="6644">TSSVCATEPLLNDKIKPKKVIREAFDLICNSEKIIKQKSAYLSMGQKEFRTMEHSQKT</sequence>
<organism evidence="1 2">
    <name type="scientific">Dentiscutata erythropus</name>
    <dbReference type="NCBI Taxonomy" id="1348616"/>
    <lineage>
        <taxon>Eukaryota</taxon>
        <taxon>Fungi</taxon>
        <taxon>Fungi incertae sedis</taxon>
        <taxon>Mucoromycota</taxon>
        <taxon>Glomeromycotina</taxon>
        <taxon>Glomeromycetes</taxon>
        <taxon>Diversisporales</taxon>
        <taxon>Gigasporaceae</taxon>
        <taxon>Dentiscutata</taxon>
    </lineage>
</organism>
<dbReference type="AlphaFoldDB" id="A0A9N9G765"/>
<feature type="non-terminal residue" evidence="1">
    <location>
        <position position="58"/>
    </location>
</feature>
<dbReference type="EMBL" id="CAJVPY010003234">
    <property type="protein sequence ID" value="CAG8585628.1"/>
    <property type="molecule type" value="Genomic_DNA"/>
</dbReference>
<protein>
    <submittedName>
        <fullName evidence="1">17834_t:CDS:1</fullName>
    </submittedName>
</protein>
<comment type="caution">
    <text evidence="1">The sequence shown here is derived from an EMBL/GenBank/DDBJ whole genome shotgun (WGS) entry which is preliminary data.</text>
</comment>
<reference evidence="1" key="1">
    <citation type="submission" date="2021-06" db="EMBL/GenBank/DDBJ databases">
        <authorList>
            <person name="Kallberg Y."/>
            <person name="Tangrot J."/>
            <person name="Rosling A."/>
        </authorList>
    </citation>
    <scope>NUCLEOTIDE SEQUENCE</scope>
    <source>
        <strain evidence="1">MA453B</strain>
    </source>
</reference>
<dbReference type="Proteomes" id="UP000789405">
    <property type="component" value="Unassembled WGS sequence"/>
</dbReference>
<name>A0A9N9G765_9GLOM</name>